<dbReference type="EMBL" id="CM000766">
    <property type="protein sequence ID" value="OQU80596.1"/>
    <property type="molecule type" value="Genomic_DNA"/>
</dbReference>
<dbReference type="eggNOG" id="ENOG502R48Z">
    <property type="taxonomic scope" value="Eukaryota"/>
</dbReference>
<gene>
    <name evidence="3" type="ORF">SORBI_3007G149500</name>
</gene>
<keyword evidence="2" id="KW-0812">Transmembrane</keyword>
<evidence type="ECO:0000313" key="3">
    <source>
        <dbReference type="EMBL" id="OQU80595.1"/>
    </source>
</evidence>
<organism evidence="3 4">
    <name type="scientific">Sorghum bicolor</name>
    <name type="common">Sorghum</name>
    <name type="synonym">Sorghum vulgare</name>
    <dbReference type="NCBI Taxonomy" id="4558"/>
    <lineage>
        <taxon>Eukaryota</taxon>
        <taxon>Viridiplantae</taxon>
        <taxon>Streptophyta</taxon>
        <taxon>Embryophyta</taxon>
        <taxon>Tracheophyta</taxon>
        <taxon>Spermatophyta</taxon>
        <taxon>Magnoliopsida</taxon>
        <taxon>Liliopsida</taxon>
        <taxon>Poales</taxon>
        <taxon>Poaceae</taxon>
        <taxon>PACMAD clade</taxon>
        <taxon>Panicoideae</taxon>
        <taxon>Andropogonodae</taxon>
        <taxon>Andropogoneae</taxon>
        <taxon>Sorghinae</taxon>
        <taxon>Sorghum</taxon>
    </lineage>
</organism>
<evidence type="ECO:0000313" key="4">
    <source>
        <dbReference type="Proteomes" id="UP000000768"/>
    </source>
</evidence>
<evidence type="ECO:0000256" key="2">
    <source>
        <dbReference type="SAM" id="Phobius"/>
    </source>
</evidence>
<feature type="transmembrane region" description="Helical" evidence="2">
    <location>
        <begin position="120"/>
        <end position="142"/>
    </location>
</feature>
<feature type="transmembrane region" description="Helical" evidence="2">
    <location>
        <begin position="154"/>
        <end position="178"/>
    </location>
</feature>
<name>A0A1Z5RAX4_SORBI</name>
<feature type="compositionally biased region" description="Low complexity" evidence="1">
    <location>
        <begin position="17"/>
        <end position="33"/>
    </location>
</feature>
<dbReference type="FunCoup" id="A0A1Z5RAX4">
    <property type="interactions" value="112"/>
</dbReference>
<protein>
    <submittedName>
        <fullName evidence="3">Uncharacterized protein</fullName>
    </submittedName>
</protein>
<dbReference type="InParanoid" id="A0A1Z5RAX4"/>
<dbReference type="Gramene" id="OQU80596">
    <property type="protein sequence ID" value="OQU80596"/>
    <property type="gene ID" value="SORBI_3007G149500"/>
</dbReference>
<dbReference type="AlphaFoldDB" id="A0A1Z5RAX4"/>
<reference evidence="3" key="2">
    <citation type="submission" date="2017-02" db="EMBL/GenBank/DDBJ databases">
        <title>WGS assembly of Sorghum bicolor.</title>
        <authorList>
            <person name="Paterson A."/>
            <person name="Mullet J."/>
            <person name="Bowers J."/>
            <person name="Bruggmann R."/>
            <person name="Dubchak I."/>
            <person name="Grimwood J."/>
            <person name="Gundlach H."/>
            <person name="Haberer G."/>
            <person name="Hellsten U."/>
            <person name="Mitros T."/>
            <person name="Poliakov A."/>
            <person name="Schmutz J."/>
            <person name="Spannagl M."/>
            <person name="Tang H."/>
            <person name="Wang X."/>
            <person name="Wicker T."/>
            <person name="Bharti A."/>
            <person name="Chapman J."/>
            <person name="Feltus F."/>
            <person name="Gowik U."/>
            <person name="Grigoriev I."/>
            <person name="Lyons E."/>
            <person name="Maher C."/>
            <person name="Martis M."/>
            <person name="Narechania A."/>
            <person name="Otillar R."/>
            <person name="Penning B."/>
            <person name="Salamov A."/>
            <person name="Wang Y."/>
            <person name="Zhang L."/>
            <person name="Carpita N."/>
            <person name="Freeling M."/>
            <person name="Gingle A."/>
            <person name="Hash C."/>
            <person name="Keller B."/>
            <person name="Klein P."/>
            <person name="Kresovich S."/>
            <person name="Mccann M."/>
            <person name="Ming R."/>
            <person name="Peterson D."/>
            <person name="Rahman M."/>
            <person name="Ware D."/>
            <person name="Westhoff P."/>
            <person name="Mayer K."/>
            <person name="Messing J."/>
            <person name="Sims D."/>
            <person name="Jenkins J."/>
            <person name="Shu S."/>
            <person name="Rokhsar D."/>
        </authorList>
    </citation>
    <scope>NUCLEOTIDE SEQUENCE</scope>
</reference>
<dbReference type="Gramene" id="OQU80595">
    <property type="protein sequence ID" value="OQU80595"/>
    <property type="gene ID" value="SORBI_3007G149500"/>
</dbReference>
<proteinExistence type="predicted"/>
<evidence type="ECO:0000256" key="1">
    <source>
        <dbReference type="SAM" id="MobiDB-lite"/>
    </source>
</evidence>
<keyword evidence="2" id="KW-0472">Membrane</keyword>
<dbReference type="EMBL" id="CM000766">
    <property type="protein sequence ID" value="OQU80595.1"/>
    <property type="molecule type" value="Genomic_DNA"/>
</dbReference>
<keyword evidence="2" id="KW-1133">Transmembrane helix</keyword>
<sequence length="193" mass="21135">MATTCNCNEPNHLQKGSSPPTSQAPSTTRTRASPTGHDPDIDRSISMALNFLRPGVPGMQPVGDLHTAKSAILFGVINGLFSPPVLELCLCTGGRRRRSPCGGDDDDDAEQQMYYQLANFVLAMLGVALLFVDMALSSRAVIFASPLWPAVVRWMVWLTKALTCGTLQFGVNVVYFCLRMLLASKKWQTDREE</sequence>
<reference evidence="3 4" key="1">
    <citation type="journal article" date="2009" name="Nature">
        <title>The Sorghum bicolor genome and the diversification of grasses.</title>
        <authorList>
            <person name="Paterson A.H."/>
            <person name="Bowers J.E."/>
            <person name="Bruggmann R."/>
            <person name="Dubchak I."/>
            <person name="Grimwood J."/>
            <person name="Gundlach H."/>
            <person name="Haberer G."/>
            <person name="Hellsten U."/>
            <person name="Mitros T."/>
            <person name="Poliakov A."/>
            <person name="Schmutz J."/>
            <person name="Spannagl M."/>
            <person name="Tang H."/>
            <person name="Wang X."/>
            <person name="Wicker T."/>
            <person name="Bharti A.K."/>
            <person name="Chapman J."/>
            <person name="Feltus F.A."/>
            <person name="Gowik U."/>
            <person name="Grigoriev I.V."/>
            <person name="Lyons E."/>
            <person name="Maher C.A."/>
            <person name="Martis M."/>
            <person name="Narechania A."/>
            <person name="Otillar R.P."/>
            <person name="Penning B.W."/>
            <person name="Salamov A.A."/>
            <person name="Wang Y."/>
            <person name="Zhang L."/>
            <person name="Carpita N.C."/>
            <person name="Freeling M."/>
            <person name="Gingle A.R."/>
            <person name="Hash C.T."/>
            <person name="Keller B."/>
            <person name="Klein P."/>
            <person name="Kresovich S."/>
            <person name="McCann M.C."/>
            <person name="Ming R."/>
            <person name="Peterson D.G."/>
            <person name="Mehboob-ur-Rahman"/>
            <person name="Ware D."/>
            <person name="Westhoff P."/>
            <person name="Mayer K.F."/>
            <person name="Messing J."/>
            <person name="Rokhsar D.S."/>
        </authorList>
    </citation>
    <scope>NUCLEOTIDE SEQUENCE [LARGE SCALE GENOMIC DNA]</scope>
    <source>
        <strain evidence="4">cv. BTx623</strain>
    </source>
</reference>
<feature type="compositionally biased region" description="Polar residues" evidence="1">
    <location>
        <begin position="1"/>
        <end position="16"/>
    </location>
</feature>
<keyword evidence="4" id="KW-1185">Reference proteome</keyword>
<feature type="region of interest" description="Disordered" evidence="1">
    <location>
        <begin position="1"/>
        <end position="41"/>
    </location>
</feature>
<accession>A0A1Z5RAX4</accession>
<dbReference type="Proteomes" id="UP000000768">
    <property type="component" value="Chromosome 7"/>
</dbReference>
<dbReference type="OMA" id="IFASPLW"/>
<reference evidence="4" key="3">
    <citation type="journal article" date="2018" name="Plant J.">
        <title>The Sorghum bicolor reference genome: improved assembly, gene annotations, a transcriptome atlas, and signatures of genome organization.</title>
        <authorList>
            <person name="McCormick R.F."/>
            <person name="Truong S.K."/>
            <person name="Sreedasyam A."/>
            <person name="Jenkins J."/>
            <person name="Shu S."/>
            <person name="Sims D."/>
            <person name="Kennedy M."/>
            <person name="Amirebrahimi M."/>
            <person name="Weers B.D."/>
            <person name="McKinley B."/>
            <person name="Mattison A."/>
            <person name="Morishige D.T."/>
            <person name="Grimwood J."/>
            <person name="Schmutz J."/>
            <person name="Mullet J.E."/>
        </authorList>
    </citation>
    <scope>NUCLEOTIDE SEQUENCE [LARGE SCALE GENOMIC DNA]</scope>
    <source>
        <strain evidence="4">cv. BTx623</strain>
    </source>
</reference>